<dbReference type="AlphaFoldDB" id="D5MJ11"/>
<evidence type="ECO:0000313" key="2">
    <source>
        <dbReference type="Proteomes" id="UP000006898"/>
    </source>
</evidence>
<dbReference type="Proteomes" id="UP000006898">
    <property type="component" value="Chromosome"/>
</dbReference>
<accession>D5MJ11</accession>
<gene>
    <name evidence="1" type="ORF">DAMO_0279</name>
</gene>
<dbReference type="STRING" id="671143.DAMO_0279"/>
<sequence length="109" mass="11960">MGTTNRHSGASRQGLSGLRALASFVSGGLNVLLTGGTADHREPRSEVPSRRLVEQVVRQDVPLVDNLCKVLVRENQFVDHRRDIGLLLPGNALYKGHRFLIKVHGKADL</sequence>
<proteinExistence type="predicted"/>
<name>D5MJ11_METO1</name>
<reference evidence="1 2" key="1">
    <citation type="journal article" date="2010" name="Nature">
        <title>Nitrite-driven anaerobic methane oxidation by oxygenic bacteria.</title>
        <authorList>
            <person name="Ettwig K.F."/>
            <person name="Butler M.K."/>
            <person name="Le Paslier D."/>
            <person name="Pelletier E."/>
            <person name="Mangenot S."/>
            <person name="Kuypers M.M.M."/>
            <person name="Schreiber F."/>
            <person name="Dutilh B.E."/>
            <person name="Zedelius J."/>
            <person name="de Beer D."/>
            <person name="Gloerich J."/>
            <person name="Wessels H.J.C.T."/>
            <person name="van Allen T."/>
            <person name="Luesken F."/>
            <person name="Wu M."/>
            <person name="van de Pas-Schoonen K.T."/>
            <person name="Op den Camp H.J.M."/>
            <person name="Janssen-Megens E.M."/>
            <person name="Francoijs K-J."/>
            <person name="Stunnenberg H."/>
            <person name="Weissenbach J."/>
            <person name="Jetten M.S.M."/>
            <person name="Strous M."/>
        </authorList>
    </citation>
    <scope>NUCLEOTIDE SEQUENCE [LARGE SCALE GENOMIC DNA]</scope>
</reference>
<dbReference type="HOGENOM" id="CLU_2179044_0_0_0"/>
<protein>
    <submittedName>
        <fullName evidence="1">Uncharacterized protein</fullName>
    </submittedName>
</protein>
<evidence type="ECO:0000313" key="1">
    <source>
        <dbReference type="EMBL" id="CBE67376.1"/>
    </source>
</evidence>
<dbReference type="EMBL" id="FP565575">
    <property type="protein sequence ID" value="CBE67376.1"/>
    <property type="molecule type" value="Genomic_DNA"/>
</dbReference>
<organism evidence="1 2">
    <name type="scientific">Methylomirabilis oxygeniifera</name>
    <dbReference type="NCBI Taxonomy" id="671143"/>
    <lineage>
        <taxon>Bacteria</taxon>
        <taxon>Candidatus Methylomirabilota</taxon>
        <taxon>Candidatus Methylomirabilia</taxon>
        <taxon>Candidatus Methylomirabilales</taxon>
        <taxon>Candidatus Methylomirabilaceae</taxon>
        <taxon>Candidatus Methylomirabilis</taxon>
    </lineage>
</organism>
<dbReference type="KEGG" id="mox:DAMO_0279"/>